<comment type="catalytic activity">
    <reaction evidence="8">
        <text>RNA(n+1) + phosphate = RNA(n) + a ribonucleoside 5'-diphosphate</text>
        <dbReference type="Rhea" id="RHEA:22096"/>
        <dbReference type="Rhea" id="RHEA-COMP:14527"/>
        <dbReference type="Rhea" id="RHEA-COMP:17342"/>
        <dbReference type="ChEBI" id="CHEBI:43474"/>
        <dbReference type="ChEBI" id="CHEBI:57930"/>
        <dbReference type="ChEBI" id="CHEBI:140395"/>
        <dbReference type="EC" id="2.7.7.8"/>
    </reaction>
</comment>
<dbReference type="InterPro" id="IPR004087">
    <property type="entry name" value="KH_dom"/>
</dbReference>
<dbReference type="PIRSF" id="PIRSF005499">
    <property type="entry name" value="PNPase"/>
    <property type="match status" value="1"/>
</dbReference>
<comment type="function">
    <text evidence="8">Involved in mRNA degradation. Catalyzes the phosphorolysis of single-stranded polyribonucleotides processively in the 3'- to 5'-direction.</text>
</comment>
<keyword evidence="5 8" id="KW-0479">Metal-binding</keyword>
<feature type="binding site" evidence="8">
    <location>
        <position position="489"/>
    </location>
    <ligand>
        <name>Mg(2+)</name>
        <dbReference type="ChEBI" id="CHEBI:18420"/>
    </ligand>
</feature>
<dbReference type="InterPro" id="IPR004088">
    <property type="entry name" value="KH_dom_type_1"/>
</dbReference>
<dbReference type="GO" id="GO:0000287">
    <property type="term" value="F:magnesium ion binding"/>
    <property type="evidence" value="ECO:0007669"/>
    <property type="project" value="UniProtKB-UniRule"/>
</dbReference>
<comment type="subcellular location">
    <subcellularLocation>
        <location evidence="8">Cytoplasm</location>
    </subcellularLocation>
</comment>
<evidence type="ECO:0000256" key="2">
    <source>
        <dbReference type="ARBA" id="ARBA00022490"/>
    </source>
</evidence>
<dbReference type="SUPFAM" id="SSF54791">
    <property type="entry name" value="Eukaryotic type KH-domain (KH-domain type I)"/>
    <property type="match status" value="1"/>
</dbReference>
<keyword evidence="3 8" id="KW-0808">Transferase</keyword>
<evidence type="ECO:0000313" key="12">
    <source>
        <dbReference type="Proteomes" id="UP000176705"/>
    </source>
</evidence>
<dbReference type="EC" id="2.7.7.8" evidence="8"/>
<dbReference type="PROSITE" id="PS50126">
    <property type="entry name" value="S1"/>
    <property type="match status" value="1"/>
</dbReference>
<dbReference type="GO" id="GO:0005829">
    <property type="term" value="C:cytosol"/>
    <property type="evidence" value="ECO:0007669"/>
    <property type="project" value="TreeGrafter"/>
</dbReference>
<dbReference type="GO" id="GO:0004654">
    <property type="term" value="F:polyribonucleotide nucleotidyltransferase activity"/>
    <property type="evidence" value="ECO:0007669"/>
    <property type="project" value="UniProtKB-UniRule"/>
</dbReference>
<feature type="region of interest" description="Disordered" evidence="9">
    <location>
        <begin position="699"/>
        <end position="745"/>
    </location>
</feature>
<dbReference type="InterPro" id="IPR012162">
    <property type="entry name" value="PNPase"/>
</dbReference>
<gene>
    <name evidence="8" type="primary">pnp</name>
    <name evidence="11" type="ORF">A3B37_01425</name>
</gene>
<dbReference type="InterPro" id="IPR001247">
    <property type="entry name" value="ExoRNase_PH_dom1"/>
</dbReference>
<dbReference type="InterPro" id="IPR015847">
    <property type="entry name" value="ExoRNase_PH_dom2"/>
</dbReference>
<evidence type="ECO:0000313" key="11">
    <source>
        <dbReference type="EMBL" id="OHA09185.1"/>
    </source>
</evidence>
<evidence type="ECO:0000256" key="5">
    <source>
        <dbReference type="ARBA" id="ARBA00022723"/>
    </source>
</evidence>
<dbReference type="SUPFAM" id="SSF50249">
    <property type="entry name" value="Nucleic acid-binding proteins"/>
    <property type="match status" value="1"/>
</dbReference>
<dbReference type="Gene3D" id="3.30.230.70">
    <property type="entry name" value="GHMP Kinase, N-terminal domain"/>
    <property type="match status" value="2"/>
</dbReference>
<protein>
    <recommendedName>
        <fullName evidence="8">Polyribonucleotide nucleotidyltransferase</fullName>
        <ecNumber evidence="8">2.7.7.8</ecNumber>
    </recommendedName>
    <alternativeName>
        <fullName evidence="8">Polynucleotide phosphorylase</fullName>
        <shortName evidence="8">PNPase</shortName>
    </alternativeName>
</protein>
<dbReference type="PROSITE" id="PS50084">
    <property type="entry name" value="KH_TYPE_1"/>
    <property type="match status" value="1"/>
</dbReference>
<evidence type="ECO:0000256" key="1">
    <source>
        <dbReference type="ARBA" id="ARBA00007404"/>
    </source>
</evidence>
<dbReference type="SUPFAM" id="SSF46915">
    <property type="entry name" value="Polynucleotide phosphorylase/guanosine pentaphosphate synthase (PNPase/GPSI), domain 3"/>
    <property type="match status" value="1"/>
</dbReference>
<dbReference type="EMBL" id="MHQS01000006">
    <property type="protein sequence ID" value="OHA09185.1"/>
    <property type="molecule type" value="Genomic_DNA"/>
</dbReference>
<keyword evidence="7 8" id="KW-0694">RNA-binding</keyword>
<dbReference type="Proteomes" id="UP000176705">
    <property type="component" value="Unassembled WGS sequence"/>
</dbReference>
<dbReference type="HAMAP" id="MF_01595">
    <property type="entry name" value="PNPase"/>
    <property type="match status" value="1"/>
</dbReference>
<dbReference type="Gene3D" id="2.40.50.140">
    <property type="entry name" value="Nucleic acid-binding proteins"/>
    <property type="match status" value="1"/>
</dbReference>
<dbReference type="CDD" id="cd11364">
    <property type="entry name" value="RNase_PH_PNPase_2"/>
    <property type="match status" value="1"/>
</dbReference>
<dbReference type="GO" id="GO:0003723">
    <property type="term" value="F:RNA binding"/>
    <property type="evidence" value="ECO:0007669"/>
    <property type="project" value="UniProtKB-UniRule"/>
</dbReference>
<evidence type="ECO:0000256" key="3">
    <source>
        <dbReference type="ARBA" id="ARBA00022679"/>
    </source>
</evidence>
<dbReference type="SMART" id="SM00316">
    <property type="entry name" value="S1"/>
    <property type="match status" value="1"/>
</dbReference>
<accession>A0A1G2LC24</accession>
<dbReference type="FunFam" id="3.30.230.70:FF:000001">
    <property type="entry name" value="Polyribonucleotide nucleotidyltransferase"/>
    <property type="match status" value="1"/>
</dbReference>
<evidence type="ECO:0000256" key="8">
    <source>
        <dbReference type="HAMAP-Rule" id="MF_01595"/>
    </source>
</evidence>
<dbReference type="PANTHER" id="PTHR11252:SF0">
    <property type="entry name" value="POLYRIBONUCLEOTIDE NUCLEOTIDYLTRANSFERASE 1, MITOCHONDRIAL"/>
    <property type="match status" value="1"/>
</dbReference>
<dbReference type="InterPro" id="IPR036612">
    <property type="entry name" value="KH_dom_type_1_sf"/>
</dbReference>
<dbReference type="InterPro" id="IPR012340">
    <property type="entry name" value="NA-bd_OB-fold"/>
</dbReference>
<dbReference type="Gene3D" id="3.30.1370.10">
    <property type="entry name" value="K Homology domain, type 1"/>
    <property type="match status" value="1"/>
</dbReference>
<dbReference type="GO" id="GO:0006402">
    <property type="term" value="P:mRNA catabolic process"/>
    <property type="evidence" value="ECO:0007669"/>
    <property type="project" value="UniProtKB-UniRule"/>
</dbReference>
<feature type="binding site" evidence="8">
    <location>
        <position position="495"/>
    </location>
    <ligand>
        <name>Mg(2+)</name>
        <dbReference type="ChEBI" id="CHEBI:18420"/>
    </ligand>
</feature>
<dbReference type="AlphaFoldDB" id="A0A1G2LC24"/>
<dbReference type="Pfam" id="PF00013">
    <property type="entry name" value="KH_1"/>
    <property type="match status" value="1"/>
</dbReference>
<feature type="domain" description="S1 motif" evidence="10">
    <location>
        <begin position="625"/>
        <end position="693"/>
    </location>
</feature>
<evidence type="ECO:0000256" key="7">
    <source>
        <dbReference type="ARBA" id="ARBA00022884"/>
    </source>
</evidence>
<dbReference type="FunFam" id="3.30.1370.10:FF:000001">
    <property type="entry name" value="Polyribonucleotide nucleotidyltransferase"/>
    <property type="match status" value="1"/>
</dbReference>
<dbReference type="PANTHER" id="PTHR11252">
    <property type="entry name" value="POLYRIBONUCLEOTIDE NUCLEOTIDYLTRANSFERASE"/>
    <property type="match status" value="1"/>
</dbReference>
<proteinExistence type="inferred from homology"/>
<dbReference type="InterPro" id="IPR003029">
    <property type="entry name" value="S1_domain"/>
</dbReference>
<comment type="caution">
    <text evidence="11">The sequence shown here is derived from an EMBL/GenBank/DDBJ whole genome shotgun (WGS) entry which is preliminary data.</text>
</comment>
<comment type="cofactor">
    <cofactor evidence="8">
        <name>Mg(2+)</name>
        <dbReference type="ChEBI" id="CHEBI:18420"/>
    </cofactor>
</comment>
<dbReference type="NCBIfam" id="NF008805">
    <property type="entry name" value="PRK11824.1"/>
    <property type="match status" value="1"/>
</dbReference>
<dbReference type="STRING" id="1802280.A3B37_01425"/>
<dbReference type="SMART" id="SM00322">
    <property type="entry name" value="KH"/>
    <property type="match status" value="1"/>
</dbReference>
<name>A0A1G2LC24_9BACT</name>
<comment type="similarity">
    <text evidence="1 8">Belongs to the polyribonucleotide nucleotidyltransferase family.</text>
</comment>
<dbReference type="InterPro" id="IPR036456">
    <property type="entry name" value="PNPase_PH_RNA-bd_sf"/>
</dbReference>
<dbReference type="CDD" id="cd02393">
    <property type="entry name" value="KH-I_PNPase"/>
    <property type="match status" value="1"/>
</dbReference>
<dbReference type="Pfam" id="PF00575">
    <property type="entry name" value="S1"/>
    <property type="match status" value="1"/>
</dbReference>
<dbReference type="InterPro" id="IPR027408">
    <property type="entry name" value="PNPase/RNase_PH_dom_sf"/>
</dbReference>
<evidence type="ECO:0000259" key="10">
    <source>
        <dbReference type="PROSITE" id="PS50126"/>
    </source>
</evidence>
<dbReference type="GO" id="GO:0006396">
    <property type="term" value="P:RNA processing"/>
    <property type="evidence" value="ECO:0007669"/>
    <property type="project" value="InterPro"/>
</dbReference>
<dbReference type="NCBIfam" id="TIGR03591">
    <property type="entry name" value="polynuc_phos"/>
    <property type="match status" value="1"/>
</dbReference>
<evidence type="ECO:0000256" key="9">
    <source>
        <dbReference type="SAM" id="MobiDB-lite"/>
    </source>
</evidence>
<dbReference type="SUPFAM" id="SSF54211">
    <property type="entry name" value="Ribosomal protein S5 domain 2-like"/>
    <property type="match status" value="2"/>
</dbReference>
<dbReference type="Pfam" id="PF03726">
    <property type="entry name" value="PNPase"/>
    <property type="match status" value="1"/>
</dbReference>
<dbReference type="GO" id="GO:0000175">
    <property type="term" value="F:3'-5'-RNA exonuclease activity"/>
    <property type="evidence" value="ECO:0007669"/>
    <property type="project" value="TreeGrafter"/>
</dbReference>
<evidence type="ECO:0000256" key="4">
    <source>
        <dbReference type="ARBA" id="ARBA00022695"/>
    </source>
</evidence>
<dbReference type="InterPro" id="IPR015848">
    <property type="entry name" value="PNPase_PH_RNA-bd_bac/org-type"/>
</dbReference>
<keyword evidence="2 8" id="KW-0963">Cytoplasm</keyword>
<evidence type="ECO:0000256" key="6">
    <source>
        <dbReference type="ARBA" id="ARBA00022842"/>
    </source>
</evidence>
<reference evidence="11 12" key="1">
    <citation type="journal article" date="2016" name="Nat. Commun.">
        <title>Thousands of microbial genomes shed light on interconnected biogeochemical processes in an aquifer system.</title>
        <authorList>
            <person name="Anantharaman K."/>
            <person name="Brown C.T."/>
            <person name="Hug L.A."/>
            <person name="Sharon I."/>
            <person name="Castelle C.J."/>
            <person name="Probst A.J."/>
            <person name="Thomas B.C."/>
            <person name="Singh A."/>
            <person name="Wilkins M.J."/>
            <person name="Karaoz U."/>
            <person name="Brodie E.L."/>
            <person name="Williams K.H."/>
            <person name="Hubbard S.S."/>
            <person name="Banfield J.F."/>
        </authorList>
    </citation>
    <scope>NUCLEOTIDE SEQUENCE [LARGE SCALE GENOMIC DNA]</scope>
</reference>
<keyword evidence="6 8" id="KW-0460">Magnesium</keyword>
<organism evidence="11 12">
    <name type="scientific">Candidatus Sungbacteria bacterium RIFCSPLOWO2_01_FULL_59_16</name>
    <dbReference type="NCBI Taxonomy" id="1802280"/>
    <lineage>
        <taxon>Bacteria</taxon>
        <taxon>Candidatus Sungiibacteriota</taxon>
    </lineage>
</organism>
<feature type="compositionally biased region" description="Basic and acidic residues" evidence="9">
    <location>
        <begin position="705"/>
        <end position="724"/>
    </location>
</feature>
<dbReference type="Pfam" id="PF01138">
    <property type="entry name" value="RNase_PH"/>
    <property type="match status" value="2"/>
</dbReference>
<dbReference type="Pfam" id="PF03725">
    <property type="entry name" value="RNase_PH_C"/>
    <property type="match status" value="1"/>
</dbReference>
<dbReference type="InterPro" id="IPR020568">
    <property type="entry name" value="Ribosomal_Su5_D2-typ_SF"/>
</dbReference>
<dbReference type="SUPFAM" id="SSF55666">
    <property type="entry name" value="Ribonuclease PH domain 2-like"/>
    <property type="match status" value="2"/>
</dbReference>
<sequence>MHQAKIFRTTLGAAELTVELTPLAGQANGRVIVRLGETTILATAVMSKAAREGGDFFPLTVDFEEKFYAVGKILGSRFVKRESRPSEEAILGARLVDRTIRPRFDLRMRNEVQVVATVLSFDEANDPDTAAILGASLALSLSDIPWDGPVAGIRIGRKNGQWIANPNFEEREGAELDLVVSGTADKINMIEAGAGEAPEAVMVEALKLGQEEIRRLVAFEAGIIAEARPVKTAVALMAPDASPLRDAIAKHFSPRMAEALWEREKAARNAKLSAVRDEWRAYAARELPESKPAEADYLWEEELDRIVHRRILENGERPDGRKPDELRPLSASVGVLPRVHGSGLFTRGETEALSILTLGSPGDQLIIEGMQVRMKRRFLHHYNFPPYSTGEVKPMRGPGRREIGHGALAERAIAPMIPPKEEFPYTIRIVSEILSSNGSSSMASTSAASLALFDAGVPVKKAVAGVAMGLMMENETNYRILTDIQGPEDHYGDMDFKAAGTADGVTALQMDVKIDGVTVPLLAETLAQARSARMQVLETLAQALPSPRPELSPYAPRITVLKIDPEKIGALIGPGGKMINSITEATGVDIDIEDDGTIFITSERADGMDQAVALIKQVTRELKPGELLEGTVSRLFDFGAMVEVGPKQEGLVHISELAPWHVNEVTDVVKVGDRIPVMVKNIDEQGRLNLSLKSVPGRYSPQEIARGEAERESRPFVPRRDPPPHRPGRHGPPTRGHAPRGHRGF</sequence>
<dbReference type="FunFam" id="3.30.230.70:FF:000002">
    <property type="entry name" value="Polyribonucleotide nucleotidyltransferase"/>
    <property type="match status" value="1"/>
</dbReference>
<dbReference type="InterPro" id="IPR036345">
    <property type="entry name" value="ExoRNase_PH_dom2_sf"/>
</dbReference>
<keyword evidence="4 8" id="KW-0548">Nucleotidyltransferase</keyword>